<dbReference type="InterPro" id="IPR017853">
    <property type="entry name" value="GH"/>
</dbReference>
<feature type="domain" description="Glycoside hydrolase family 2 catalytic" evidence="2">
    <location>
        <begin position="93"/>
        <end position="184"/>
    </location>
</feature>
<dbReference type="GO" id="GO:0004553">
    <property type="term" value="F:hydrolase activity, hydrolyzing O-glycosyl compounds"/>
    <property type="evidence" value="ECO:0007669"/>
    <property type="project" value="InterPro"/>
</dbReference>
<name>A0A3N4PZB7_9BACT</name>
<keyword evidence="4" id="KW-1185">Reference proteome</keyword>
<protein>
    <recommendedName>
        <fullName evidence="2">Glycoside hydrolase family 2 catalytic domain-containing protein</fullName>
    </recommendedName>
</protein>
<accession>A0A3N4PZB7</accession>
<dbReference type="SUPFAM" id="SSF51445">
    <property type="entry name" value="(Trans)glycosidases"/>
    <property type="match status" value="1"/>
</dbReference>
<feature type="signal peptide" evidence="1">
    <location>
        <begin position="1"/>
        <end position="25"/>
    </location>
</feature>
<comment type="caution">
    <text evidence="3">The sequence shown here is derived from an EMBL/GenBank/DDBJ whole genome shotgun (WGS) entry which is preliminary data.</text>
</comment>
<gene>
    <name evidence="3" type="ORF">EGT74_18710</name>
</gene>
<dbReference type="Pfam" id="PF02836">
    <property type="entry name" value="Glyco_hydro_2_C"/>
    <property type="match status" value="1"/>
</dbReference>
<evidence type="ECO:0000256" key="1">
    <source>
        <dbReference type="SAM" id="SignalP"/>
    </source>
</evidence>
<dbReference type="Gene3D" id="3.20.20.80">
    <property type="entry name" value="Glycosidases"/>
    <property type="match status" value="1"/>
</dbReference>
<keyword evidence="1" id="KW-0732">Signal</keyword>
<feature type="chain" id="PRO_5018193314" description="Glycoside hydrolase family 2 catalytic domain-containing protein" evidence="1">
    <location>
        <begin position="26"/>
        <end position="444"/>
    </location>
</feature>
<dbReference type="GO" id="GO:0005975">
    <property type="term" value="P:carbohydrate metabolic process"/>
    <property type="evidence" value="ECO:0007669"/>
    <property type="project" value="InterPro"/>
</dbReference>
<reference evidence="3 4" key="1">
    <citation type="submission" date="2018-11" db="EMBL/GenBank/DDBJ databases">
        <title>Chitinophaga lutea sp.nov., isolate from arsenic contaminated soil.</title>
        <authorList>
            <person name="Zong Y."/>
        </authorList>
    </citation>
    <scope>NUCLEOTIDE SEQUENCE [LARGE SCALE GENOMIC DNA]</scope>
    <source>
        <strain evidence="3 4">ZY74</strain>
    </source>
</reference>
<dbReference type="InterPro" id="IPR006103">
    <property type="entry name" value="Glyco_hydro_2_cat"/>
</dbReference>
<organism evidence="3 4">
    <name type="scientific">Chitinophaga lutea</name>
    <dbReference type="NCBI Taxonomy" id="2488634"/>
    <lineage>
        <taxon>Bacteria</taxon>
        <taxon>Pseudomonadati</taxon>
        <taxon>Bacteroidota</taxon>
        <taxon>Chitinophagia</taxon>
        <taxon>Chitinophagales</taxon>
        <taxon>Chitinophagaceae</taxon>
        <taxon>Chitinophaga</taxon>
    </lineage>
</organism>
<evidence type="ECO:0000313" key="3">
    <source>
        <dbReference type="EMBL" id="RPE09040.1"/>
    </source>
</evidence>
<dbReference type="EMBL" id="RPDH01000002">
    <property type="protein sequence ID" value="RPE09040.1"/>
    <property type="molecule type" value="Genomic_DNA"/>
</dbReference>
<evidence type="ECO:0000259" key="2">
    <source>
        <dbReference type="Pfam" id="PF02836"/>
    </source>
</evidence>
<proteinExistence type="predicted"/>
<sequence>MYTNTYLGQYKYICGLMAMLAFLLAAGCTQSPVPAHKPAVRISKEGKKYVLYRNDTPFIVKGAAGFTHMRQLREAGGNTVRVWDTAQLGRILDEAHAHQLAVIAGLPMPVSSILSFYQDTAKTAAQYSAFRAVVNRYKSHPALLMWCLGNEVDFPYRPKFKPFYKAYNRLLNMIHADDPDHPVTTAVINMNHRMIYNIRWKVDGLDLISVNIFGSLRYMDRHLSKLSWAWSGPFLITEWGINGPWESDGTTAWGAPIERSSGRKAEQYLQLYKYMPVNNPRFLGACVFFWGQKQETTHTWFSLFSDNGASSQAVNVMQFLWTNRWPEHNAPALKEVRVDGKGAWDNILLNPATVHTAEMVFDALPGDSIRIKWELLKEDWYMKNWYEPNLKKPASFDSLLLSCEGYKVTFRAPAKTGPYRIFATVFDDKGRFAAANTPFYVVGP</sequence>
<dbReference type="AlphaFoldDB" id="A0A3N4PZB7"/>
<evidence type="ECO:0000313" key="4">
    <source>
        <dbReference type="Proteomes" id="UP000278351"/>
    </source>
</evidence>
<dbReference type="Proteomes" id="UP000278351">
    <property type="component" value="Unassembled WGS sequence"/>
</dbReference>